<evidence type="ECO:0000256" key="1">
    <source>
        <dbReference type="SAM" id="SignalP"/>
    </source>
</evidence>
<dbReference type="PANTHER" id="PTHR34309">
    <property type="entry name" value="SLR1406 PROTEIN"/>
    <property type="match status" value="1"/>
</dbReference>
<comment type="caution">
    <text evidence="2">The sequence shown here is derived from an EMBL/GenBank/DDBJ whole genome shotgun (WGS) entry which is preliminary data.</text>
</comment>
<proteinExistence type="predicted"/>
<sequence length="160" mass="16614">MKRQFLAAAAMVAVSVFVFHPSPSFAVTMQPVLDDAEMSAVVAAAKQDMAARHLKGCIAIDDADGVNIFFEREAGAYTNCNGSALVKAKAAAEFQGATVDFMNQVNKQGQTHLLAVPDMAPLPGGYPLTVHNVVVGGLGVSTPDGDTDVLIVAKAAKALK</sequence>
<dbReference type="InterPro" id="IPR038084">
    <property type="entry name" value="PduO/GlcC-like_sf"/>
</dbReference>
<dbReference type="InterPro" id="IPR005624">
    <property type="entry name" value="PduO/GlcC-like"/>
</dbReference>
<reference evidence="2" key="2">
    <citation type="submission" date="2021-01" db="EMBL/GenBank/DDBJ databases">
        <authorList>
            <person name="Mieszkin S."/>
            <person name="Pouder E."/>
            <person name="Alain K."/>
        </authorList>
    </citation>
    <scope>NUCLEOTIDE SEQUENCE</scope>
    <source>
        <strain evidence="2">HW T2.11</strain>
    </source>
</reference>
<dbReference type="EMBL" id="JAESVB010000004">
    <property type="protein sequence ID" value="MCB8875927.1"/>
    <property type="molecule type" value="Genomic_DNA"/>
</dbReference>
<keyword evidence="3" id="KW-1185">Reference proteome</keyword>
<dbReference type="PANTHER" id="PTHR34309:SF1">
    <property type="entry name" value="PROTEIN GLCG"/>
    <property type="match status" value="1"/>
</dbReference>
<gene>
    <name evidence="2" type="ORF">ASILVAE211_12105</name>
</gene>
<dbReference type="InterPro" id="IPR052517">
    <property type="entry name" value="GlcG_carb_metab_protein"/>
</dbReference>
<organism evidence="2 3">
    <name type="scientific">Acidisoma silvae</name>
    <dbReference type="NCBI Taxonomy" id="2802396"/>
    <lineage>
        <taxon>Bacteria</taxon>
        <taxon>Pseudomonadati</taxon>
        <taxon>Pseudomonadota</taxon>
        <taxon>Alphaproteobacteria</taxon>
        <taxon>Acetobacterales</taxon>
        <taxon>Acidocellaceae</taxon>
        <taxon>Acidisoma</taxon>
    </lineage>
</organism>
<dbReference type="AlphaFoldDB" id="A0A964DZA8"/>
<dbReference type="SUPFAM" id="SSF143744">
    <property type="entry name" value="GlcG-like"/>
    <property type="match status" value="1"/>
</dbReference>
<protein>
    <submittedName>
        <fullName evidence="2">Heme-binding protein</fullName>
    </submittedName>
</protein>
<dbReference type="RefSeq" id="WP_227321570.1">
    <property type="nucleotide sequence ID" value="NZ_JAESVB010000004.1"/>
</dbReference>
<evidence type="ECO:0000313" key="2">
    <source>
        <dbReference type="EMBL" id="MCB8875927.1"/>
    </source>
</evidence>
<name>A0A964DZA8_9PROT</name>
<evidence type="ECO:0000313" key="3">
    <source>
        <dbReference type="Proteomes" id="UP000708298"/>
    </source>
</evidence>
<feature type="chain" id="PRO_5038087757" evidence="1">
    <location>
        <begin position="27"/>
        <end position="160"/>
    </location>
</feature>
<feature type="signal peptide" evidence="1">
    <location>
        <begin position="1"/>
        <end position="26"/>
    </location>
</feature>
<dbReference type="Pfam" id="PF03928">
    <property type="entry name" value="HbpS-like"/>
    <property type="match status" value="1"/>
</dbReference>
<accession>A0A964DZA8</accession>
<reference evidence="2" key="1">
    <citation type="journal article" date="2021" name="Microorganisms">
        <title>Acidisoma silvae sp. nov. and Acidisomacellulosilytica sp. nov., Two Acidophilic Bacteria Isolated from Decaying Wood, Hydrolyzing Cellulose and Producing Poly-3-hydroxybutyrate.</title>
        <authorList>
            <person name="Mieszkin S."/>
            <person name="Pouder E."/>
            <person name="Uroz S."/>
            <person name="Simon-Colin C."/>
            <person name="Alain K."/>
        </authorList>
    </citation>
    <scope>NUCLEOTIDE SEQUENCE</scope>
    <source>
        <strain evidence="2">HW T2.11</strain>
    </source>
</reference>
<keyword evidence="1" id="KW-0732">Signal</keyword>
<dbReference type="Gene3D" id="3.30.450.150">
    <property type="entry name" value="Haem-degrading domain"/>
    <property type="match status" value="1"/>
</dbReference>
<dbReference type="Proteomes" id="UP000708298">
    <property type="component" value="Unassembled WGS sequence"/>
</dbReference>